<dbReference type="SUPFAM" id="SSF54160">
    <property type="entry name" value="Chromo domain-like"/>
    <property type="match status" value="1"/>
</dbReference>
<dbReference type="Gene3D" id="3.10.10.10">
    <property type="entry name" value="HIV Type 1 Reverse Transcriptase, subunit A, domain 1"/>
    <property type="match status" value="1"/>
</dbReference>
<reference evidence="6 7" key="1">
    <citation type="journal article" date="2022" name="Nat. Genet.">
        <title>Improved pea reference genome and pan-genome highlight genomic features and evolutionary characteristics.</title>
        <authorList>
            <person name="Yang T."/>
            <person name="Liu R."/>
            <person name="Luo Y."/>
            <person name="Hu S."/>
            <person name="Wang D."/>
            <person name="Wang C."/>
            <person name="Pandey M.K."/>
            <person name="Ge S."/>
            <person name="Xu Q."/>
            <person name="Li N."/>
            <person name="Li G."/>
            <person name="Huang Y."/>
            <person name="Saxena R.K."/>
            <person name="Ji Y."/>
            <person name="Li M."/>
            <person name="Yan X."/>
            <person name="He Y."/>
            <person name="Liu Y."/>
            <person name="Wang X."/>
            <person name="Xiang C."/>
            <person name="Varshney R.K."/>
            <person name="Ding H."/>
            <person name="Gao S."/>
            <person name="Zong X."/>
        </authorList>
    </citation>
    <scope>NUCLEOTIDE SEQUENCE [LARGE SCALE GENOMIC DNA]</scope>
    <source>
        <strain evidence="6 7">cv. Zhongwan 6</strain>
    </source>
</reference>
<dbReference type="InterPro" id="IPR056924">
    <property type="entry name" value="SH3_Tf2-1"/>
</dbReference>
<keyword evidence="1" id="KW-0808">Transferase</keyword>
<evidence type="ECO:0000256" key="1">
    <source>
        <dbReference type="ARBA" id="ARBA00022679"/>
    </source>
</evidence>
<proteinExistence type="predicted"/>
<protein>
    <recommendedName>
        <fullName evidence="5">Chromo domain-containing protein</fullName>
    </recommendedName>
</protein>
<dbReference type="Pfam" id="PF00385">
    <property type="entry name" value="Chromo"/>
    <property type="match status" value="1"/>
</dbReference>
<keyword evidence="7" id="KW-1185">Reference proteome</keyword>
<dbReference type="GO" id="GO:0004519">
    <property type="term" value="F:endonuclease activity"/>
    <property type="evidence" value="ECO:0007669"/>
    <property type="project" value="UniProtKB-KW"/>
</dbReference>
<keyword evidence="3" id="KW-0540">Nuclease</keyword>
<dbReference type="Proteomes" id="UP001058974">
    <property type="component" value="Chromosome 1"/>
</dbReference>
<dbReference type="Pfam" id="PF24626">
    <property type="entry name" value="SH3_Tf2-1"/>
    <property type="match status" value="1"/>
</dbReference>
<dbReference type="PANTHER" id="PTHR37984:SF5">
    <property type="entry name" value="PROTEIN NYNRIN-LIKE"/>
    <property type="match status" value="1"/>
</dbReference>
<evidence type="ECO:0000256" key="2">
    <source>
        <dbReference type="ARBA" id="ARBA00022695"/>
    </source>
</evidence>
<keyword evidence="4" id="KW-0378">Hydrolase</keyword>
<evidence type="ECO:0000256" key="3">
    <source>
        <dbReference type="ARBA" id="ARBA00022722"/>
    </source>
</evidence>
<evidence type="ECO:0000313" key="7">
    <source>
        <dbReference type="Proteomes" id="UP001058974"/>
    </source>
</evidence>
<dbReference type="GO" id="GO:0016779">
    <property type="term" value="F:nucleotidyltransferase activity"/>
    <property type="evidence" value="ECO:0007669"/>
    <property type="project" value="UniProtKB-KW"/>
</dbReference>
<evidence type="ECO:0000256" key="4">
    <source>
        <dbReference type="ARBA" id="ARBA00022759"/>
    </source>
</evidence>
<dbReference type="InterPro" id="IPR023780">
    <property type="entry name" value="Chromo_domain"/>
</dbReference>
<evidence type="ECO:0000313" key="6">
    <source>
        <dbReference type="EMBL" id="KAI5444775.1"/>
    </source>
</evidence>
<dbReference type="PROSITE" id="PS50013">
    <property type="entry name" value="CHROMO_2"/>
    <property type="match status" value="1"/>
</dbReference>
<dbReference type="InterPro" id="IPR000953">
    <property type="entry name" value="Chromo/chromo_shadow_dom"/>
</dbReference>
<dbReference type="InterPro" id="IPR016197">
    <property type="entry name" value="Chromo-like_dom_sf"/>
</dbReference>
<dbReference type="PANTHER" id="PTHR37984">
    <property type="entry name" value="PROTEIN CBG26694"/>
    <property type="match status" value="1"/>
</dbReference>
<organism evidence="6 7">
    <name type="scientific">Pisum sativum</name>
    <name type="common">Garden pea</name>
    <name type="synonym">Lathyrus oleraceus</name>
    <dbReference type="NCBI Taxonomy" id="3888"/>
    <lineage>
        <taxon>Eukaryota</taxon>
        <taxon>Viridiplantae</taxon>
        <taxon>Streptophyta</taxon>
        <taxon>Embryophyta</taxon>
        <taxon>Tracheophyta</taxon>
        <taxon>Spermatophyta</taxon>
        <taxon>Magnoliopsida</taxon>
        <taxon>eudicotyledons</taxon>
        <taxon>Gunneridae</taxon>
        <taxon>Pentapetalae</taxon>
        <taxon>rosids</taxon>
        <taxon>fabids</taxon>
        <taxon>Fabales</taxon>
        <taxon>Fabaceae</taxon>
        <taxon>Papilionoideae</taxon>
        <taxon>50 kb inversion clade</taxon>
        <taxon>NPAAA clade</taxon>
        <taxon>Hologalegina</taxon>
        <taxon>IRL clade</taxon>
        <taxon>Fabeae</taxon>
        <taxon>Lathyrus</taxon>
    </lineage>
</organism>
<dbReference type="AlphaFoldDB" id="A0A9D5BJJ7"/>
<dbReference type="InterPro" id="IPR050951">
    <property type="entry name" value="Retrovirus_Pol_polyprotein"/>
</dbReference>
<dbReference type="InterPro" id="IPR021109">
    <property type="entry name" value="Peptidase_aspartic_dom_sf"/>
</dbReference>
<dbReference type="SUPFAM" id="SSF56672">
    <property type="entry name" value="DNA/RNA polymerases"/>
    <property type="match status" value="1"/>
</dbReference>
<sequence length="533" mass="61120">MEVCLNDFTTSVDAYVLELGDLDMILGVAWLQRFGKVTFDWEKMTISFLWEGKRVELHGQFFTTKEVSTNNISHAPMDSLHSLLEEELVPTNEVQELTEVQKQELNELLSKFKGVFEENTGLPPKREINHTIELQKDAGPVSVRPYRYPHHHKEEIEKQIQSMLSQGIIRNSSSAFSSPVILQRITTADQQNWIAKLLGYHFEVVYKPGPENKAADALSRMHEEVELKGIMSFPVCMQEQQIQHEVRNDPYLKKVMADLHVNPTSQPGVSFIQYGGHSGFLRTYRRLAGNLYWGETKVEAVAAELVDRDEALRQLKYHLTRAQEQMKRYADKKRKAYSFEVGEWVFLKLRPHRQQTISRRINQKLAPRYFGPFPIQKKIGAVSYKLKLPEGSRVHAVFHISQLKKAIGEYAAEPQLPEGLEIEPEHLEEPEELLASRPITKNGQRVRQWLVRWKGRAVEDTTWEDESVLKSQFPSLSLEDKAVVPGEGNDRTTTIGPVTNERSNPAVWRVYVRRGKKVGNNSVSDVTKGIPDS</sequence>
<gene>
    <name evidence="6" type="ORF">KIW84_013160</name>
</gene>
<keyword evidence="2" id="KW-0548">Nucleotidyltransferase</keyword>
<dbReference type="Gene3D" id="2.40.50.40">
    <property type="match status" value="1"/>
</dbReference>
<keyword evidence="4" id="KW-0255">Endonuclease</keyword>
<accession>A0A9D5BJJ7</accession>
<feature type="domain" description="Chromo" evidence="5">
    <location>
        <begin position="428"/>
        <end position="476"/>
    </location>
</feature>
<dbReference type="InterPro" id="IPR043502">
    <property type="entry name" value="DNA/RNA_pol_sf"/>
</dbReference>
<dbReference type="Gramene" id="Psat01G0316000-T1">
    <property type="protein sequence ID" value="KAI5444775.1"/>
    <property type="gene ID" value="KIW84_013160"/>
</dbReference>
<evidence type="ECO:0000259" key="5">
    <source>
        <dbReference type="PROSITE" id="PS50013"/>
    </source>
</evidence>
<dbReference type="EMBL" id="JAMSHJ010000001">
    <property type="protein sequence ID" value="KAI5444775.1"/>
    <property type="molecule type" value="Genomic_DNA"/>
</dbReference>
<dbReference type="Gene3D" id="2.40.70.10">
    <property type="entry name" value="Acid Proteases"/>
    <property type="match status" value="1"/>
</dbReference>
<name>A0A9D5BJJ7_PEA</name>
<comment type="caution">
    <text evidence="6">The sequence shown here is derived from an EMBL/GenBank/DDBJ whole genome shotgun (WGS) entry which is preliminary data.</text>
</comment>